<gene>
    <name evidence="1" type="primary">dapH_3</name>
    <name evidence="1" type="ORF">CLFO_18270</name>
</gene>
<dbReference type="InterPro" id="IPR047324">
    <property type="entry name" value="LbH_gamma_CA-like"/>
</dbReference>
<dbReference type="EMBL" id="CP020559">
    <property type="protein sequence ID" value="ARE87427.1"/>
    <property type="molecule type" value="Genomic_DNA"/>
</dbReference>
<accession>A0AAC9RKP9</accession>
<dbReference type="EC" id="2.3.1.89" evidence="1"/>
<evidence type="ECO:0000313" key="2">
    <source>
        <dbReference type="Proteomes" id="UP000192478"/>
    </source>
</evidence>
<dbReference type="CDD" id="cd04645">
    <property type="entry name" value="LbH_gamma_CA_like"/>
    <property type="match status" value="1"/>
</dbReference>
<dbReference type="Gene3D" id="2.160.10.10">
    <property type="entry name" value="Hexapeptide repeat proteins"/>
    <property type="match status" value="1"/>
</dbReference>
<dbReference type="Pfam" id="PF00132">
    <property type="entry name" value="Hexapep"/>
    <property type="match status" value="1"/>
</dbReference>
<dbReference type="PANTHER" id="PTHR13061:SF29">
    <property type="entry name" value="GAMMA CARBONIC ANHYDRASE-LIKE 1, MITOCHONDRIAL-RELATED"/>
    <property type="match status" value="1"/>
</dbReference>
<organism evidence="1 2">
    <name type="scientific">Clostridium formicaceticum</name>
    <dbReference type="NCBI Taxonomy" id="1497"/>
    <lineage>
        <taxon>Bacteria</taxon>
        <taxon>Bacillati</taxon>
        <taxon>Bacillota</taxon>
        <taxon>Clostridia</taxon>
        <taxon>Eubacteriales</taxon>
        <taxon>Clostridiaceae</taxon>
        <taxon>Clostridium</taxon>
    </lineage>
</organism>
<dbReference type="InterPro" id="IPR050484">
    <property type="entry name" value="Transf_Hexapept/Carb_Anhydrase"/>
</dbReference>
<proteinExistence type="predicted"/>
<dbReference type="GO" id="GO:0047200">
    <property type="term" value="F:tetrahydrodipicolinate N-acetyltransferase activity"/>
    <property type="evidence" value="ECO:0007669"/>
    <property type="project" value="UniProtKB-EC"/>
</dbReference>
<dbReference type="Proteomes" id="UP000192478">
    <property type="component" value="Chromosome"/>
</dbReference>
<name>A0AAC9RKP9_9CLOT</name>
<dbReference type="InterPro" id="IPR001451">
    <property type="entry name" value="Hexapep"/>
</dbReference>
<dbReference type="PANTHER" id="PTHR13061">
    <property type="entry name" value="DYNACTIN SUBUNIT P25"/>
    <property type="match status" value="1"/>
</dbReference>
<dbReference type="InterPro" id="IPR011004">
    <property type="entry name" value="Trimer_LpxA-like_sf"/>
</dbReference>
<sequence>MVIKDLKNKKVKVHESCFIAETADIIGDVTIGEDSSIWYKTVLRGDDNYIKVGKSTNIQDNSVVHISHLYPTVIGNYVTIGHNAIIHACTIGDCTLIGMGAIVLDGAEVGSETIIGAGSLVAPGKKIPSGVLAIGSPAKVVRELTEEEKKGLRDSAEGYVKYANEHKI</sequence>
<dbReference type="SUPFAM" id="SSF51161">
    <property type="entry name" value="Trimeric LpxA-like enzymes"/>
    <property type="match status" value="1"/>
</dbReference>
<protein>
    <submittedName>
        <fullName evidence="1">2,3,4,5-tetrahydropyridine-2,6-dicarboxylate N-acetyltransferase</fullName>
        <ecNumber evidence="1">2.3.1.89</ecNumber>
    </submittedName>
</protein>
<evidence type="ECO:0000313" key="1">
    <source>
        <dbReference type="EMBL" id="ARE87427.1"/>
    </source>
</evidence>
<reference evidence="1 2" key="1">
    <citation type="submission" date="2017-03" db="EMBL/GenBank/DDBJ databases">
        <title>Complete sequence of Clostridium formicaceticum DSM 92.</title>
        <authorList>
            <person name="Poehlein A."/>
            <person name="Karl M."/>
            <person name="Bengelsdorf F.R."/>
            <person name="Duerre P."/>
            <person name="Daniel R."/>
        </authorList>
    </citation>
    <scope>NUCLEOTIDE SEQUENCE [LARGE SCALE GENOMIC DNA]</scope>
    <source>
        <strain evidence="1 2">DSM 92</strain>
    </source>
</reference>
<keyword evidence="1" id="KW-0012">Acyltransferase</keyword>
<dbReference type="AlphaFoldDB" id="A0AAC9RKP9"/>
<keyword evidence="1" id="KW-0808">Transferase</keyword>